<keyword evidence="1" id="KW-0560">Oxidoreductase</keyword>
<proteinExistence type="predicted"/>
<dbReference type="Proteomes" id="UP000663873">
    <property type="component" value="Unassembled WGS sequence"/>
</dbReference>
<sequence>MYRLCVRRCASTFSLRYTTINEPILEYRRNSNEIQQVQKILEEYQLKVTRIPCIIDGKEFWTNDIQKQVLPFDHQHVLAEYCYADKSIIQKAIDRAAKNQATWNAIPIEQRANIFLKAADLAADLKWRSRLVASTMLGQGKTVFQAEIDAACELIDFWRFNVQHMAAAMAYQPTSTQDSDNSYGYRGLEGFVAAISPFNFTAIGGHLASAPAFMGNTVVWKPSDAAVLSNYIVYKILEEAGLPPGIIQFVPSRGEDFGRTITQSQDLAAITFTGSTKTFK</sequence>
<evidence type="ECO:0000256" key="1">
    <source>
        <dbReference type="ARBA" id="ARBA00023002"/>
    </source>
</evidence>
<feature type="domain" description="Aldehyde dehydrogenase" evidence="3">
    <location>
        <begin position="68"/>
        <end position="278"/>
    </location>
</feature>
<protein>
    <recommendedName>
        <fullName evidence="3">Aldehyde dehydrogenase domain-containing protein</fullName>
    </recommendedName>
</protein>
<dbReference type="InterPro" id="IPR016162">
    <property type="entry name" value="Ald_DH_N"/>
</dbReference>
<keyword evidence="5" id="KW-1185">Reference proteome</keyword>
<evidence type="ECO:0000256" key="2">
    <source>
        <dbReference type="ARBA" id="ARBA00023027"/>
    </source>
</evidence>
<dbReference type="Gene3D" id="3.40.605.10">
    <property type="entry name" value="Aldehyde Dehydrogenase, Chain A, domain 1"/>
    <property type="match status" value="1"/>
</dbReference>
<dbReference type="InterPro" id="IPR016161">
    <property type="entry name" value="Ald_DH/histidinol_DH"/>
</dbReference>
<evidence type="ECO:0000313" key="5">
    <source>
        <dbReference type="Proteomes" id="UP000663873"/>
    </source>
</evidence>
<accession>A0A821E3V1</accession>
<dbReference type="FunFam" id="3.40.605.10:FF:000006">
    <property type="entry name" value="1-pyrroline-5-carboxylate dehydrogenase"/>
    <property type="match status" value="1"/>
</dbReference>
<dbReference type="AlphaFoldDB" id="A0A821E3V1"/>
<keyword evidence="2" id="KW-0520">NAD</keyword>
<evidence type="ECO:0000259" key="3">
    <source>
        <dbReference type="Pfam" id="PF00171"/>
    </source>
</evidence>
<reference evidence="4" key="1">
    <citation type="submission" date="2021-02" db="EMBL/GenBank/DDBJ databases">
        <authorList>
            <person name="Nowell W R."/>
        </authorList>
    </citation>
    <scope>NUCLEOTIDE SEQUENCE</scope>
</reference>
<dbReference type="GO" id="GO:0003842">
    <property type="term" value="F:L-glutamate gamma-semialdehyde dehydrogenase activity"/>
    <property type="evidence" value="ECO:0007669"/>
    <property type="project" value="TreeGrafter"/>
</dbReference>
<dbReference type="Pfam" id="PF00171">
    <property type="entry name" value="Aldedh"/>
    <property type="match status" value="1"/>
</dbReference>
<dbReference type="GO" id="GO:0010133">
    <property type="term" value="P:L-proline catabolic process to L-glutamate"/>
    <property type="evidence" value="ECO:0007669"/>
    <property type="project" value="TreeGrafter"/>
</dbReference>
<dbReference type="InterPro" id="IPR050485">
    <property type="entry name" value="Proline_metab_enzyme"/>
</dbReference>
<dbReference type="InterPro" id="IPR015590">
    <property type="entry name" value="Aldehyde_DH_dom"/>
</dbReference>
<comment type="caution">
    <text evidence="4">The sequence shown here is derived from an EMBL/GenBank/DDBJ whole genome shotgun (WGS) entry which is preliminary data.</text>
</comment>
<gene>
    <name evidence="4" type="ORF">UJA718_LOCUS32488</name>
</gene>
<dbReference type="GO" id="GO:0005759">
    <property type="term" value="C:mitochondrial matrix"/>
    <property type="evidence" value="ECO:0007669"/>
    <property type="project" value="TreeGrafter"/>
</dbReference>
<dbReference type="EMBL" id="CAJOBP010027974">
    <property type="protein sequence ID" value="CAF4629426.1"/>
    <property type="molecule type" value="Genomic_DNA"/>
</dbReference>
<feature type="non-terminal residue" evidence="4">
    <location>
        <position position="1"/>
    </location>
</feature>
<name>A0A821E3V1_9BILA</name>
<dbReference type="PANTHER" id="PTHR42862:SF1">
    <property type="entry name" value="DELTA-1-PYRROLINE-5-CARBOXYLATE DEHYDROGENASE 2, ISOFORM A-RELATED"/>
    <property type="match status" value="1"/>
</dbReference>
<dbReference type="SUPFAM" id="SSF53720">
    <property type="entry name" value="ALDH-like"/>
    <property type="match status" value="1"/>
</dbReference>
<organism evidence="4 5">
    <name type="scientific">Rotaria socialis</name>
    <dbReference type="NCBI Taxonomy" id="392032"/>
    <lineage>
        <taxon>Eukaryota</taxon>
        <taxon>Metazoa</taxon>
        <taxon>Spiralia</taxon>
        <taxon>Gnathifera</taxon>
        <taxon>Rotifera</taxon>
        <taxon>Eurotatoria</taxon>
        <taxon>Bdelloidea</taxon>
        <taxon>Philodinida</taxon>
        <taxon>Philodinidae</taxon>
        <taxon>Rotaria</taxon>
    </lineage>
</organism>
<dbReference type="PANTHER" id="PTHR42862">
    <property type="entry name" value="DELTA-1-PYRROLINE-5-CARBOXYLATE DEHYDROGENASE 1, ISOFORM A-RELATED"/>
    <property type="match status" value="1"/>
</dbReference>
<evidence type="ECO:0000313" key="4">
    <source>
        <dbReference type="EMBL" id="CAF4629426.1"/>
    </source>
</evidence>